<comment type="similarity">
    <text evidence="2">Belongs to the UPF0057 (PMP3) family.</text>
</comment>
<dbReference type="EMBL" id="SWLB01000019">
    <property type="protein sequence ID" value="KAF3326089.1"/>
    <property type="molecule type" value="Genomic_DNA"/>
</dbReference>
<organism evidence="6 7">
    <name type="scientific">Carex littledalei</name>
    <dbReference type="NCBI Taxonomy" id="544730"/>
    <lineage>
        <taxon>Eukaryota</taxon>
        <taxon>Viridiplantae</taxon>
        <taxon>Streptophyta</taxon>
        <taxon>Embryophyta</taxon>
        <taxon>Tracheophyta</taxon>
        <taxon>Spermatophyta</taxon>
        <taxon>Magnoliopsida</taxon>
        <taxon>Liliopsida</taxon>
        <taxon>Poales</taxon>
        <taxon>Cyperaceae</taxon>
        <taxon>Cyperoideae</taxon>
        <taxon>Cariceae</taxon>
        <taxon>Carex</taxon>
        <taxon>Carex subgen. Euthyceras</taxon>
    </lineage>
</organism>
<evidence type="ECO:0000313" key="6">
    <source>
        <dbReference type="EMBL" id="KAF3326089.1"/>
    </source>
</evidence>
<evidence type="ECO:0000256" key="4">
    <source>
        <dbReference type="ARBA" id="ARBA00022989"/>
    </source>
</evidence>
<keyword evidence="3" id="KW-0812">Transmembrane</keyword>
<reference evidence="6" key="1">
    <citation type="submission" date="2020-01" db="EMBL/GenBank/DDBJ databases">
        <title>Genome sequence of Kobresia littledalei, the first chromosome-level genome in the family Cyperaceae.</title>
        <authorList>
            <person name="Qu G."/>
        </authorList>
    </citation>
    <scope>NUCLEOTIDE SEQUENCE</scope>
    <source>
        <strain evidence="6">C.B.Clarke</strain>
        <tissue evidence="6">Leaf</tissue>
    </source>
</reference>
<comment type="subcellular location">
    <subcellularLocation>
        <location evidence="1">Membrane</location>
    </subcellularLocation>
</comment>
<keyword evidence="4" id="KW-1133">Transmembrane helix</keyword>
<proteinExistence type="inferred from homology"/>
<dbReference type="AlphaFoldDB" id="A0A833QVZ7"/>
<evidence type="ECO:0000313" key="7">
    <source>
        <dbReference type="Proteomes" id="UP000623129"/>
    </source>
</evidence>
<name>A0A833QVZ7_9POAL</name>
<accession>A0A833QVZ7</accession>
<evidence type="ECO:0000256" key="5">
    <source>
        <dbReference type="ARBA" id="ARBA00023136"/>
    </source>
</evidence>
<dbReference type="Proteomes" id="UP000623129">
    <property type="component" value="Unassembled WGS sequence"/>
</dbReference>
<dbReference type="PROSITE" id="PS01309">
    <property type="entry name" value="UPF0057"/>
    <property type="match status" value="1"/>
</dbReference>
<evidence type="ECO:0000256" key="1">
    <source>
        <dbReference type="ARBA" id="ARBA00004370"/>
    </source>
</evidence>
<dbReference type="GO" id="GO:0016020">
    <property type="term" value="C:membrane"/>
    <property type="evidence" value="ECO:0007669"/>
    <property type="project" value="UniProtKB-SubCell"/>
</dbReference>
<keyword evidence="5" id="KW-0472">Membrane</keyword>
<dbReference type="InterPro" id="IPR000612">
    <property type="entry name" value="PMP3"/>
</dbReference>
<comment type="caution">
    <text evidence="6">The sequence shown here is derived from an EMBL/GenBank/DDBJ whole genome shotgun (WGS) entry which is preliminary data.</text>
</comment>
<dbReference type="Pfam" id="PF01679">
    <property type="entry name" value="Pmp3"/>
    <property type="match status" value="1"/>
</dbReference>
<evidence type="ECO:0000256" key="2">
    <source>
        <dbReference type="ARBA" id="ARBA00009530"/>
    </source>
</evidence>
<sequence length="60" mass="6620">MSDSTATCVDIILAIILPPLGVFFRFGCQEVSAVVLCGREIFMAVKLLVEWLNVICMLVM</sequence>
<protein>
    <submittedName>
        <fullName evidence="6">Hydrophobic protein RCI2B</fullName>
    </submittedName>
</protein>
<dbReference type="OrthoDB" id="1935639at2759"/>
<gene>
    <name evidence="6" type="ORF">FCM35_KLT09169</name>
</gene>
<evidence type="ECO:0000256" key="3">
    <source>
        <dbReference type="ARBA" id="ARBA00022692"/>
    </source>
</evidence>
<keyword evidence="7" id="KW-1185">Reference proteome</keyword>